<dbReference type="Proteomes" id="UP000822142">
    <property type="component" value="Unassembled WGS sequence"/>
</dbReference>
<protein>
    <submittedName>
        <fullName evidence="1">Uncharacterized protein</fullName>
    </submittedName>
</protein>
<evidence type="ECO:0000313" key="1">
    <source>
        <dbReference type="EMBL" id="NSJ85819.1"/>
    </source>
</evidence>
<name>A0ABX2I6I9_BLAHA</name>
<accession>A0ABX2I6I9</accession>
<reference evidence="1 2" key="1">
    <citation type="journal article" date="2020" name="Cell Host Microbe">
        <title>Functional and Genomic Variation between Human-Derived Isolates of Lachnospiraceae Reveals Inter- and Intra-Species Diversity.</title>
        <authorList>
            <person name="Sorbara M.T."/>
            <person name="Littmann E.R."/>
            <person name="Fontana E."/>
            <person name="Moody T.U."/>
            <person name="Kohout C.E."/>
            <person name="Gjonbalaj M."/>
            <person name="Eaton V."/>
            <person name="Seok R."/>
            <person name="Leiner I.M."/>
            <person name="Pamer E.G."/>
        </authorList>
    </citation>
    <scope>NUCLEOTIDE SEQUENCE [LARGE SCALE GENOMIC DNA]</scope>
    <source>
        <strain evidence="1 2">MSK.15.26</strain>
    </source>
</reference>
<dbReference type="RefSeq" id="WP_173748860.1">
    <property type="nucleotide sequence ID" value="NZ_JAAITA010000005.1"/>
</dbReference>
<keyword evidence="2" id="KW-1185">Reference proteome</keyword>
<dbReference type="EMBL" id="JAAITA010000005">
    <property type="protein sequence ID" value="NSJ85819.1"/>
    <property type="molecule type" value="Genomic_DNA"/>
</dbReference>
<comment type="caution">
    <text evidence="1">The sequence shown here is derived from an EMBL/GenBank/DDBJ whole genome shotgun (WGS) entry which is preliminary data.</text>
</comment>
<sequence>MKKRNAAVYAGVALTAVLVLGGAFGIKKAFSEKEDKTKKESREQNSEEAMKAVYLENQQGDFMFVDLTNETPFLGILPEDGVYSQKEEKISGEDLNSGDVVLVWGSGVMAQSYPAQYNGITKIQVEEKGNQKYVESYSHYMEEFFPAADFSQIPMLDVSYKQPEAIVTAAVSDMGAYTWTYEKENGEKETIATDTAHILQRDNMTEISLENGTEMELLFSLAPQKTEVLRWSMEEWEKARQEKDTAEIPDGETVQVTENQAGNPVISCDAGYVYQVKGYWENGEAEYGFYTKEMGQ</sequence>
<evidence type="ECO:0000313" key="2">
    <source>
        <dbReference type="Proteomes" id="UP000822142"/>
    </source>
</evidence>
<gene>
    <name evidence="1" type="ORF">G5A70_06465</name>
</gene>
<proteinExistence type="predicted"/>
<organism evidence="1 2">
    <name type="scientific">Blautia hansenii</name>
    <name type="common">Ruminococcus hansenii</name>
    <dbReference type="NCBI Taxonomy" id="1322"/>
    <lineage>
        <taxon>Bacteria</taxon>
        <taxon>Bacillati</taxon>
        <taxon>Bacillota</taxon>
        <taxon>Clostridia</taxon>
        <taxon>Lachnospirales</taxon>
        <taxon>Lachnospiraceae</taxon>
        <taxon>Blautia</taxon>
    </lineage>
</organism>